<comment type="caution">
    <text evidence="2">The sequence shown here is derived from an EMBL/GenBank/DDBJ whole genome shotgun (WGS) entry which is preliminary data.</text>
</comment>
<evidence type="ECO:0000256" key="1">
    <source>
        <dbReference type="SAM" id="MobiDB-lite"/>
    </source>
</evidence>
<feature type="compositionally biased region" description="Basic and acidic residues" evidence="1">
    <location>
        <begin position="94"/>
        <end position="103"/>
    </location>
</feature>
<dbReference type="AlphaFoldDB" id="A0A2P5AK62"/>
<protein>
    <submittedName>
        <fullName evidence="2">Uncharacterized protein</fullName>
    </submittedName>
</protein>
<keyword evidence="3" id="KW-1185">Reference proteome</keyword>
<reference evidence="3" key="1">
    <citation type="submission" date="2016-06" db="EMBL/GenBank/DDBJ databases">
        <title>Parallel loss of symbiosis genes in relatives of nitrogen-fixing non-legume Parasponia.</title>
        <authorList>
            <person name="Van Velzen R."/>
            <person name="Holmer R."/>
            <person name="Bu F."/>
            <person name="Rutten L."/>
            <person name="Van Zeijl A."/>
            <person name="Liu W."/>
            <person name="Santuari L."/>
            <person name="Cao Q."/>
            <person name="Sharma T."/>
            <person name="Shen D."/>
            <person name="Roswanjaya Y."/>
            <person name="Wardhani T."/>
            <person name="Kalhor M.S."/>
            <person name="Jansen J."/>
            <person name="Van den Hoogen J."/>
            <person name="Gungor B."/>
            <person name="Hartog M."/>
            <person name="Hontelez J."/>
            <person name="Verver J."/>
            <person name="Yang W.-C."/>
            <person name="Schijlen E."/>
            <person name="Repin R."/>
            <person name="Schilthuizen M."/>
            <person name="Schranz E."/>
            <person name="Heidstra R."/>
            <person name="Miyata K."/>
            <person name="Fedorova E."/>
            <person name="Kohlen W."/>
            <person name="Bisseling T."/>
            <person name="Smit S."/>
            <person name="Geurts R."/>
        </authorList>
    </citation>
    <scope>NUCLEOTIDE SEQUENCE [LARGE SCALE GENOMIC DNA]</scope>
    <source>
        <strain evidence="3">cv. WU1-14</strain>
    </source>
</reference>
<accession>A0A2P5AK62</accession>
<organism evidence="2 3">
    <name type="scientific">Parasponia andersonii</name>
    <name type="common">Sponia andersonii</name>
    <dbReference type="NCBI Taxonomy" id="3476"/>
    <lineage>
        <taxon>Eukaryota</taxon>
        <taxon>Viridiplantae</taxon>
        <taxon>Streptophyta</taxon>
        <taxon>Embryophyta</taxon>
        <taxon>Tracheophyta</taxon>
        <taxon>Spermatophyta</taxon>
        <taxon>Magnoliopsida</taxon>
        <taxon>eudicotyledons</taxon>
        <taxon>Gunneridae</taxon>
        <taxon>Pentapetalae</taxon>
        <taxon>rosids</taxon>
        <taxon>fabids</taxon>
        <taxon>Rosales</taxon>
        <taxon>Cannabaceae</taxon>
        <taxon>Parasponia</taxon>
    </lineage>
</organism>
<proteinExistence type="predicted"/>
<dbReference type="Proteomes" id="UP000237105">
    <property type="component" value="Unassembled WGS sequence"/>
</dbReference>
<evidence type="ECO:0000313" key="2">
    <source>
        <dbReference type="EMBL" id="PON36939.1"/>
    </source>
</evidence>
<sequence length="103" mass="11947">MLGTVWIPLGRALKVQNRPNGVNLGRCTHSERDQSKGLQLLKRIYNNTLHLGKLLRMLQVPRVPICPLHHRPLKHPTRHRVSVAPDTQLSQRLRMSELRVENR</sequence>
<gene>
    <name evidence="2" type="ORF">PanWU01x14_324340</name>
</gene>
<feature type="region of interest" description="Disordered" evidence="1">
    <location>
        <begin position="75"/>
        <end position="103"/>
    </location>
</feature>
<dbReference type="EMBL" id="JXTB01000548">
    <property type="protein sequence ID" value="PON36939.1"/>
    <property type="molecule type" value="Genomic_DNA"/>
</dbReference>
<evidence type="ECO:0000313" key="3">
    <source>
        <dbReference type="Proteomes" id="UP000237105"/>
    </source>
</evidence>
<dbReference type="OrthoDB" id="10335773at2759"/>
<name>A0A2P5AK62_PARAD</name>